<feature type="domain" description="EF-hand" evidence="5">
    <location>
        <begin position="58"/>
        <end position="93"/>
    </location>
</feature>
<protein>
    <submittedName>
        <fullName evidence="7">Uncharacterized protein LOC116952244 isoform X1</fullName>
    </submittedName>
</protein>
<dbReference type="PROSITE" id="PS00018">
    <property type="entry name" value="EF_HAND_1"/>
    <property type="match status" value="1"/>
</dbReference>
<dbReference type="PANTHER" id="PTHR11639">
    <property type="entry name" value="S100 CALCIUM-BINDING PROTEIN"/>
    <property type="match status" value="1"/>
</dbReference>
<dbReference type="InterPro" id="IPR001751">
    <property type="entry name" value="S100/CaBP7/8-like_CS"/>
</dbReference>
<evidence type="ECO:0000313" key="7">
    <source>
        <dbReference type="RefSeq" id="XP_032827322.1"/>
    </source>
</evidence>
<evidence type="ECO:0000256" key="3">
    <source>
        <dbReference type="ARBA" id="ARBA00022737"/>
    </source>
</evidence>
<comment type="similarity">
    <text evidence="1">Belongs to the S-100 family.</text>
</comment>
<keyword evidence="3" id="KW-0677">Repeat</keyword>
<dbReference type="Proteomes" id="UP001318040">
    <property type="component" value="Chromosome 46"/>
</dbReference>
<dbReference type="GO" id="GO:0046914">
    <property type="term" value="F:transition metal ion binding"/>
    <property type="evidence" value="ECO:0007669"/>
    <property type="project" value="InterPro"/>
</dbReference>
<dbReference type="SMART" id="SM00054">
    <property type="entry name" value="EFh"/>
    <property type="match status" value="1"/>
</dbReference>
<dbReference type="PANTHER" id="PTHR11639:SF134">
    <property type="entry name" value="PROTEIN S100-A1-RELATED"/>
    <property type="match status" value="1"/>
</dbReference>
<reference evidence="7" key="1">
    <citation type="submission" date="2025-08" db="UniProtKB">
        <authorList>
            <consortium name="RefSeq"/>
        </authorList>
    </citation>
    <scope>IDENTIFICATION</scope>
    <source>
        <tissue evidence="7">Sperm</tissue>
    </source>
</reference>
<dbReference type="SMART" id="SM01394">
    <property type="entry name" value="S_100"/>
    <property type="match status" value="2"/>
</dbReference>
<dbReference type="AlphaFoldDB" id="A0AAJ7U095"/>
<dbReference type="InterPro" id="IPR011992">
    <property type="entry name" value="EF-hand-dom_pair"/>
</dbReference>
<dbReference type="KEGG" id="pmrn:116952244"/>
<evidence type="ECO:0000259" key="5">
    <source>
        <dbReference type="PROSITE" id="PS50222"/>
    </source>
</evidence>
<evidence type="ECO:0000256" key="4">
    <source>
        <dbReference type="ARBA" id="ARBA00022837"/>
    </source>
</evidence>
<keyword evidence="4" id="KW-0106">Calcium</keyword>
<gene>
    <name evidence="7" type="primary">LOC116952244</name>
</gene>
<dbReference type="RefSeq" id="XP_032827322.1">
    <property type="nucleotide sequence ID" value="XM_032971431.1"/>
</dbReference>
<name>A0AAJ7U095_PETMA</name>
<dbReference type="GO" id="GO:0005509">
    <property type="term" value="F:calcium ion binding"/>
    <property type="evidence" value="ECO:0007669"/>
    <property type="project" value="InterPro"/>
</dbReference>
<dbReference type="SUPFAM" id="SSF47473">
    <property type="entry name" value="EF-hand"/>
    <property type="match status" value="2"/>
</dbReference>
<dbReference type="Pfam" id="PF01023">
    <property type="entry name" value="S_100"/>
    <property type="match status" value="2"/>
</dbReference>
<dbReference type="Gene3D" id="1.10.238.10">
    <property type="entry name" value="EF-hand"/>
    <property type="match status" value="2"/>
</dbReference>
<evidence type="ECO:0000256" key="2">
    <source>
        <dbReference type="ARBA" id="ARBA00022723"/>
    </source>
</evidence>
<accession>A0AAJ7U095</accession>
<keyword evidence="2" id="KW-0479">Metal-binding</keyword>
<dbReference type="PROSITE" id="PS50222">
    <property type="entry name" value="EF_HAND_2"/>
    <property type="match status" value="1"/>
</dbReference>
<dbReference type="CDD" id="cd00213">
    <property type="entry name" value="S-100"/>
    <property type="match status" value="1"/>
</dbReference>
<keyword evidence="6" id="KW-1185">Reference proteome</keyword>
<evidence type="ECO:0000256" key="1">
    <source>
        <dbReference type="ARBA" id="ARBA00007323"/>
    </source>
</evidence>
<dbReference type="InterPro" id="IPR002048">
    <property type="entry name" value="EF_hand_dom"/>
</dbReference>
<dbReference type="InterPro" id="IPR013787">
    <property type="entry name" value="S100_Ca-bd_sub"/>
</dbReference>
<dbReference type="PROSITE" id="PS00303">
    <property type="entry name" value="S100_CABP"/>
    <property type="match status" value="1"/>
</dbReference>
<dbReference type="InterPro" id="IPR018247">
    <property type="entry name" value="EF_Hand_1_Ca_BS"/>
</dbReference>
<evidence type="ECO:0000313" key="6">
    <source>
        <dbReference type="Proteomes" id="UP001318040"/>
    </source>
</evidence>
<sequence>MNGHRSSSRKGKVETAVSSLIEVFHRYAGEDGDDLSLSVTELRSLIRHELPTMSQHCQSQQAMDNLMRSLDANGDGTIDFSEYMTFLNKFTILIDDFYIRSLLRNQAISLKASTAIEEALYGLVEAFHKHAGSSGDPFKLNKQEFKNLLQTEMPTLHEVTSVWDMAPGALGLAVPGGRGFDSISRDRNWDNVVGKRYFLNISCDFFFIIQQPSKRCWCNLLVRADEMTGQVS</sequence>
<proteinExistence type="inferred from homology"/>
<dbReference type="InterPro" id="IPR034325">
    <property type="entry name" value="S-100_dom"/>
</dbReference>
<organism evidence="6 7">
    <name type="scientific">Petromyzon marinus</name>
    <name type="common">Sea lamprey</name>
    <dbReference type="NCBI Taxonomy" id="7757"/>
    <lineage>
        <taxon>Eukaryota</taxon>
        <taxon>Metazoa</taxon>
        <taxon>Chordata</taxon>
        <taxon>Craniata</taxon>
        <taxon>Vertebrata</taxon>
        <taxon>Cyclostomata</taxon>
        <taxon>Hyperoartia</taxon>
        <taxon>Petromyzontiformes</taxon>
        <taxon>Petromyzontidae</taxon>
        <taxon>Petromyzon</taxon>
    </lineage>
</organism>